<feature type="compositionally biased region" description="Polar residues" evidence="4">
    <location>
        <begin position="322"/>
        <end position="336"/>
    </location>
</feature>
<dbReference type="Gene3D" id="1.25.40.20">
    <property type="entry name" value="Ankyrin repeat-containing domain"/>
    <property type="match status" value="1"/>
</dbReference>
<dbReference type="Pfam" id="PF00397">
    <property type="entry name" value="WW"/>
    <property type="match status" value="2"/>
</dbReference>
<evidence type="ECO:0000256" key="2">
    <source>
        <dbReference type="ARBA" id="ARBA00023043"/>
    </source>
</evidence>
<name>A0A024TFU0_9STRA</name>
<feature type="compositionally biased region" description="Polar residues" evidence="4">
    <location>
        <begin position="108"/>
        <end position="119"/>
    </location>
</feature>
<feature type="repeat" description="ANK" evidence="3">
    <location>
        <begin position="894"/>
        <end position="915"/>
    </location>
</feature>
<feature type="region of interest" description="Disordered" evidence="4">
    <location>
        <begin position="405"/>
        <end position="523"/>
    </location>
</feature>
<proteinExistence type="predicted"/>
<keyword evidence="1" id="KW-0677">Repeat</keyword>
<dbReference type="OrthoDB" id="539213at2759"/>
<evidence type="ECO:0000256" key="4">
    <source>
        <dbReference type="SAM" id="MobiDB-lite"/>
    </source>
</evidence>
<dbReference type="PROSITE" id="PS50020">
    <property type="entry name" value="WW_DOMAIN_2"/>
    <property type="match status" value="2"/>
</dbReference>
<dbReference type="RefSeq" id="XP_008878992.1">
    <property type="nucleotide sequence ID" value="XM_008880770.1"/>
</dbReference>
<dbReference type="InterPro" id="IPR002110">
    <property type="entry name" value="Ankyrin_rpt"/>
</dbReference>
<feature type="domain" description="WW" evidence="5">
    <location>
        <begin position="52"/>
        <end position="86"/>
    </location>
</feature>
<dbReference type="AlphaFoldDB" id="A0A024TFU0"/>
<keyword evidence="2 3" id="KW-0040">ANK repeat</keyword>
<dbReference type="InterPro" id="IPR036770">
    <property type="entry name" value="Ankyrin_rpt-contain_sf"/>
</dbReference>
<feature type="compositionally biased region" description="Basic and acidic residues" evidence="4">
    <location>
        <begin position="91"/>
        <end position="102"/>
    </location>
</feature>
<feature type="compositionally biased region" description="Pro residues" evidence="4">
    <location>
        <begin position="671"/>
        <end position="680"/>
    </location>
</feature>
<feature type="repeat" description="ANK" evidence="3">
    <location>
        <begin position="826"/>
        <end position="858"/>
    </location>
</feature>
<accession>A0A024TFU0</accession>
<evidence type="ECO:0000313" key="6">
    <source>
        <dbReference type="EMBL" id="ETV92441.1"/>
    </source>
</evidence>
<dbReference type="CDD" id="cd00201">
    <property type="entry name" value="WW"/>
    <property type="match status" value="2"/>
</dbReference>
<protein>
    <recommendedName>
        <fullName evidence="5">WW domain-containing protein</fullName>
    </recommendedName>
</protein>
<dbReference type="VEuPathDB" id="FungiDB:H310_13318"/>
<feature type="compositionally biased region" description="Low complexity" evidence="4">
    <location>
        <begin position="1"/>
        <end position="12"/>
    </location>
</feature>
<dbReference type="SMART" id="SM00456">
    <property type="entry name" value="WW"/>
    <property type="match status" value="2"/>
</dbReference>
<feature type="compositionally biased region" description="Polar residues" evidence="4">
    <location>
        <begin position="273"/>
        <end position="289"/>
    </location>
</feature>
<dbReference type="SMART" id="SM00248">
    <property type="entry name" value="ANK"/>
    <property type="match status" value="3"/>
</dbReference>
<feature type="region of interest" description="Disordered" evidence="4">
    <location>
        <begin position="1"/>
        <end position="60"/>
    </location>
</feature>
<dbReference type="Gene3D" id="2.20.70.10">
    <property type="match status" value="2"/>
</dbReference>
<feature type="domain" description="WW" evidence="5">
    <location>
        <begin position="515"/>
        <end position="549"/>
    </location>
</feature>
<dbReference type="GO" id="GO:0085020">
    <property type="term" value="P:protein K6-linked ubiquitination"/>
    <property type="evidence" value="ECO:0007669"/>
    <property type="project" value="TreeGrafter"/>
</dbReference>
<dbReference type="GeneID" id="20090368"/>
<evidence type="ECO:0000256" key="3">
    <source>
        <dbReference type="PROSITE-ProRule" id="PRU00023"/>
    </source>
</evidence>
<dbReference type="STRING" id="157072.A0A024TFU0"/>
<evidence type="ECO:0000259" key="5">
    <source>
        <dbReference type="PROSITE" id="PS50020"/>
    </source>
</evidence>
<dbReference type="InterPro" id="IPR036020">
    <property type="entry name" value="WW_dom_sf"/>
</dbReference>
<dbReference type="SUPFAM" id="SSF48403">
    <property type="entry name" value="Ankyrin repeat"/>
    <property type="match status" value="1"/>
</dbReference>
<dbReference type="EMBL" id="KI914000">
    <property type="protein sequence ID" value="ETV92441.1"/>
    <property type="molecule type" value="Genomic_DNA"/>
</dbReference>
<sequence length="994" mass="104895">METDSAAPPAARDGADPSLPEGMRPDDVTEDTANNDESGLFDGTTGTSNNGPGAVSPWLPFVDEASGATYYYNQETQELSWTDPASPFSHGCDDTNNDDRPFPEASSRPGSASLGATQITREKLVGQGAQPTEASDSVNDWPFSAIDHEFTSSASARGDGGGALDGPVETEEASQVELRPTSSHANVLLERKESRGVSSMLETDDDDGGDILALHDQMIEHEKAKAAAQDSEVAGGHDVDSSPTSSSEGIDAAISVPEAPQQHSSVPAELNASPLTSATALPTTESVQIEPTGDSPSMPRPNENGAQPLPVERPEMSDAMETKSSSPTDAPPANQTSHDEDDAVVPTAAVPWGLPNDGCKTPITLESAGADGIPCTDTPEGAVELNGAHANSTEVHASEIPAIATGDSQVKQDDSTTAAVPSAPIDVQISPQLKDEEETTTNELGAATLPLGTEQRIASSQSPPESEDAIISPERVATATDPPHSARSSPTPPKSRPATAESSGATAAKDQPAPDPAPSSWVEAYDADRGLTYYYDPATKAVSWDHPGGLEKALVPGPFGNFTELPGATTLTADAPPPARPSLSPRLELGATPQLSTHAPKDDILIHPALTHAAPTTSCTDPFQPSDLIHMTKLQPSLTKPSPRPQSAAPTPDLELHVAQEAASIASRPTSPSPPLPLKPSTPTLLQQQRSRRRMAEAARTQAWARDVASWQRLYNEASNQYHALVEQMQESVATREAAVAREAGDRDMRKRQVAALLSHSAIEHLSPWEILSRNLVGVDLKRVLQEIIDEPAKHPDVLPSSACLSKPAATPAVVQQELMRVRNEVGDSLLHLAVWKGSLVKVKHLLSLGADVNLVDNSITQWTPLHEAARSGNVSITKLLLSAGAAIAATDASGDTALHWACRANHSTIVKVLLHADPAFATLSTINHKRKTPLDLAKKPTLRRFLQDILAMHRAKPISLSTARSTGSTSMLLKSGRSDKSARHIYPSAGHHV</sequence>
<evidence type="ECO:0000256" key="1">
    <source>
        <dbReference type="ARBA" id="ARBA00022737"/>
    </source>
</evidence>
<dbReference type="PROSITE" id="PS50297">
    <property type="entry name" value="ANK_REP_REGION"/>
    <property type="match status" value="3"/>
</dbReference>
<reference evidence="6" key="1">
    <citation type="submission" date="2013-12" db="EMBL/GenBank/DDBJ databases">
        <title>The Genome Sequence of Aphanomyces invadans NJM9701.</title>
        <authorList>
            <consortium name="The Broad Institute Genomics Platform"/>
            <person name="Russ C."/>
            <person name="Tyler B."/>
            <person name="van West P."/>
            <person name="Dieguez-Uribeondo J."/>
            <person name="Young S.K."/>
            <person name="Zeng Q."/>
            <person name="Gargeya S."/>
            <person name="Fitzgerald M."/>
            <person name="Abouelleil A."/>
            <person name="Alvarado L."/>
            <person name="Chapman S.B."/>
            <person name="Gainer-Dewar J."/>
            <person name="Goldberg J."/>
            <person name="Griggs A."/>
            <person name="Gujja S."/>
            <person name="Hansen M."/>
            <person name="Howarth C."/>
            <person name="Imamovic A."/>
            <person name="Ireland A."/>
            <person name="Larimer J."/>
            <person name="McCowan C."/>
            <person name="Murphy C."/>
            <person name="Pearson M."/>
            <person name="Poon T.W."/>
            <person name="Priest M."/>
            <person name="Roberts A."/>
            <person name="Saif S."/>
            <person name="Shea T."/>
            <person name="Sykes S."/>
            <person name="Wortman J."/>
            <person name="Nusbaum C."/>
            <person name="Birren B."/>
        </authorList>
    </citation>
    <scope>NUCLEOTIDE SEQUENCE [LARGE SCALE GENOMIC DNA]</scope>
    <source>
        <strain evidence="6">NJM9701</strain>
    </source>
</reference>
<dbReference type="InterPro" id="IPR001202">
    <property type="entry name" value="WW_dom"/>
</dbReference>
<gene>
    <name evidence="6" type="ORF">H310_13318</name>
</gene>
<dbReference type="Pfam" id="PF12796">
    <property type="entry name" value="Ank_2"/>
    <property type="match status" value="1"/>
</dbReference>
<dbReference type="PROSITE" id="PS50088">
    <property type="entry name" value="ANK_REPEAT"/>
    <property type="match status" value="3"/>
</dbReference>
<dbReference type="PANTHER" id="PTHR24171">
    <property type="entry name" value="ANKYRIN REPEAT DOMAIN-CONTAINING PROTEIN 39-RELATED"/>
    <property type="match status" value="1"/>
</dbReference>
<feature type="repeat" description="ANK" evidence="3">
    <location>
        <begin position="861"/>
        <end position="893"/>
    </location>
</feature>
<dbReference type="SUPFAM" id="SSF51045">
    <property type="entry name" value="WW domain"/>
    <property type="match status" value="1"/>
</dbReference>
<feature type="region of interest" description="Disordered" evidence="4">
    <location>
        <begin position="77"/>
        <end position="355"/>
    </location>
</feature>
<feature type="region of interest" description="Disordered" evidence="4">
    <location>
        <begin position="970"/>
        <end position="994"/>
    </location>
</feature>
<dbReference type="GO" id="GO:0004842">
    <property type="term" value="F:ubiquitin-protein transferase activity"/>
    <property type="evidence" value="ECO:0007669"/>
    <property type="project" value="TreeGrafter"/>
</dbReference>
<organism evidence="6">
    <name type="scientific">Aphanomyces invadans</name>
    <dbReference type="NCBI Taxonomy" id="157072"/>
    <lineage>
        <taxon>Eukaryota</taxon>
        <taxon>Sar</taxon>
        <taxon>Stramenopiles</taxon>
        <taxon>Oomycota</taxon>
        <taxon>Saprolegniomycetes</taxon>
        <taxon>Saprolegniales</taxon>
        <taxon>Verrucalvaceae</taxon>
        <taxon>Aphanomyces</taxon>
    </lineage>
</organism>
<feature type="compositionally biased region" description="Polar residues" evidence="4">
    <location>
        <begin position="129"/>
        <end position="138"/>
    </location>
</feature>
<dbReference type="PANTHER" id="PTHR24171:SF8">
    <property type="entry name" value="BRCA1-ASSOCIATED RING DOMAIN PROTEIN 1"/>
    <property type="match status" value="1"/>
</dbReference>
<feature type="region of interest" description="Disordered" evidence="4">
    <location>
        <begin position="662"/>
        <end position="698"/>
    </location>
</feature>